<proteinExistence type="predicted"/>
<reference evidence="3" key="1">
    <citation type="submission" date="2017-02" db="EMBL/GenBank/DDBJ databases">
        <authorList>
            <person name="Varghese N."/>
            <person name="Submissions S."/>
        </authorList>
    </citation>
    <scope>NUCLEOTIDE SEQUENCE [LARGE SCALE GENOMIC DNA]</scope>
    <source>
        <strain evidence="3">ATCC 25662</strain>
    </source>
</reference>
<feature type="transmembrane region" description="Helical" evidence="1">
    <location>
        <begin position="16"/>
        <end position="36"/>
    </location>
</feature>
<gene>
    <name evidence="2" type="ORF">SAMN02745191_2083</name>
</gene>
<sequence length="86" mass="9855">MSLINKVAKFIKENKYFTIFTLINLFGGLLYLINVISSNAYQYLFYGSAFIICVIYTIKLYRSEEKISSLVIGLVAISFLIELIII</sequence>
<accession>A0A1T4PKG3</accession>
<evidence type="ECO:0000313" key="3">
    <source>
        <dbReference type="Proteomes" id="UP000243297"/>
    </source>
</evidence>
<feature type="transmembrane region" description="Helical" evidence="1">
    <location>
        <begin position="43"/>
        <end position="61"/>
    </location>
</feature>
<keyword evidence="1" id="KW-0472">Membrane</keyword>
<keyword evidence="3" id="KW-1185">Reference proteome</keyword>
<dbReference type="RefSeq" id="WP_078712481.1">
    <property type="nucleotide sequence ID" value="NZ_FUWY01000006.1"/>
</dbReference>
<protein>
    <submittedName>
        <fullName evidence="2">Uncharacterized protein</fullName>
    </submittedName>
</protein>
<dbReference type="AlphaFoldDB" id="A0A1T4PKG3"/>
<evidence type="ECO:0000313" key="2">
    <source>
        <dbReference type="EMBL" id="SJZ91992.1"/>
    </source>
</evidence>
<organism evidence="2 3">
    <name type="scientific">Anaerorhabdus furcosa</name>
    <dbReference type="NCBI Taxonomy" id="118967"/>
    <lineage>
        <taxon>Bacteria</taxon>
        <taxon>Bacillati</taxon>
        <taxon>Bacillota</taxon>
        <taxon>Erysipelotrichia</taxon>
        <taxon>Erysipelotrichales</taxon>
        <taxon>Erysipelotrichaceae</taxon>
        <taxon>Anaerorhabdus</taxon>
    </lineage>
</organism>
<dbReference type="Proteomes" id="UP000243297">
    <property type="component" value="Unassembled WGS sequence"/>
</dbReference>
<evidence type="ECO:0000256" key="1">
    <source>
        <dbReference type="SAM" id="Phobius"/>
    </source>
</evidence>
<feature type="transmembrane region" description="Helical" evidence="1">
    <location>
        <begin position="67"/>
        <end position="85"/>
    </location>
</feature>
<keyword evidence="1" id="KW-0812">Transmembrane</keyword>
<name>A0A1T4PKG3_9FIRM</name>
<dbReference type="EMBL" id="FUWY01000006">
    <property type="protein sequence ID" value="SJZ91992.1"/>
    <property type="molecule type" value="Genomic_DNA"/>
</dbReference>
<keyword evidence="1" id="KW-1133">Transmembrane helix</keyword>